<dbReference type="Pfam" id="PF07478">
    <property type="entry name" value="Dala_Dala_lig_C"/>
    <property type="match status" value="2"/>
</dbReference>
<organism evidence="5 6">
    <name type="scientific">Emiliania huxleyi (strain CCMP1516)</name>
    <dbReference type="NCBI Taxonomy" id="280463"/>
    <lineage>
        <taxon>Eukaryota</taxon>
        <taxon>Haptista</taxon>
        <taxon>Haptophyta</taxon>
        <taxon>Prymnesiophyceae</taxon>
        <taxon>Isochrysidales</taxon>
        <taxon>Noelaerhabdaceae</taxon>
        <taxon>Emiliania</taxon>
    </lineage>
</organism>
<accession>A0A0D3KYN8</accession>
<dbReference type="Gene3D" id="3.30.1490.20">
    <property type="entry name" value="ATP-grasp fold, A domain"/>
    <property type="match status" value="1"/>
</dbReference>
<dbReference type="HOGENOM" id="CLU_796548_0_0_1"/>
<protein>
    <recommendedName>
        <fullName evidence="4">ATP-grasp domain-containing protein</fullName>
    </recommendedName>
</protein>
<dbReference type="KEGG" id="ehx:EMIHUDRAFT_428706"/>
<sequence length="398" mass="43492">MVASLRVLHVAGSPVSQYYSMISVHYARQMLAGSSDEATKASFEFTFAVVLPGGAWCIVPDLDQGTIDDAPKLEHGAALSTLAASDFDVCVPHMFCWPGYTQYRSIFDLIGVPLVGNTAECMALITDKQQTKAVAAAAGVPLPSRSLRCCLSFPRPTRRVQTPTVGYPFVLKPCCEDNSMGISKVEEAGELRASLVEAFKFDSKVVCEKFIPLGREIRVAVVEDEAGEPSILLPATEYLLTPEHPMRTSTDKISVTEEGLPDADKFFATNREEAPDFRRSVCPAPLDDALTAKLGEAARRAHKALRCRDFSIFDFRVDPEGEVYMLECQPVCSFARESAMIGMASKTDRPELQHPQLFHTMLRRAAARKPKPFDASQKLGMKAAARSTSPCSIVTTAT</sequence>
<dbReference type="InterPro" id="IPR011761">
    <property type="entry name" value="ATP-grasp"/>
</dbReference>
<evidence type="ECO:0000256" key="3">
    <source>
        <dbReference type="PROSITE-ProRule" id="PRU00409"/>
    </source>
</evidence>
<dbReference type="Gene3D" id="3.40.50.20">
    <property type="match status" value="1"/>
</dbReference>
<feature type="domain" description="ATP-grasp" evidence="4">
    <location>
        <begin position="132"/>
        <end position="358"/>
    </location>
</feature>
<dbReference type="PANTHER" id="PTHR23132">
    <property type="entry name" value="D-ALANINE--D-ALANINE LIGASE"/>
    <property type="match status" value="1"/>
</dbReference>
<reference evidence="6" key="1">
    <citation type="journal article" date="2013" name="Nature">
        <title>Pan genome of the phytoplankton Emiliania underpins its global distribution.</title>
        <authorList>
            <person name="Read B.A."/>
            <person name="Kegel J."/>
            <person name="Klute M.J."/>
            <person name="Kuo A."/>
            <person name="Lefebvre S.C."/>
            <person name="Maumus F."/>
            <person name="Mayer C."/>
            <person name="Miller J."/>
            <person name="Monier A."/>
            <person name="Salamov A."/>
            <person name="Young J."/>
            <person name="Aguilar M."/>
            <person name="Claverie J.M."/>
            <person name="Frickenhaus S."/>
            <person name="Gonzalez K."/>
            <person name="Herman E.K."/>
            <person name="Lin Y.C."/>
            <person name="Napier J."/>
            <person name="Ogata H."/>
            <person name="Sarno A.F."/>
            <person name="Shmutz J."/>
            <person name="Schroeder D."/>
            <person name="de Vargas C."/>
            <person name="Verret F."/>
            <person name="von Dassow P."/>
            <person name="Valentin K."/>
            <person name="Van de Peer Y."/>
            <person name="Wheeler G."/>
            <person name="Dacks J.B."/>
            <person name="Delwiche C.F."/>
            <person name="Dyhrman S.T."/>
            <person name="Glockner G."/>
            <person name="John U."/>
            <person name="Richards T."/>
            <person name="Worden A.Z."/>
            <person name="Zhang X."/>
            <person name="Grigoriev I.V."/>
            <person name="Allen A.E."/>
            <person name="Bidle K."/>
            <person name="Borodovsky M."/>
            <person name="Bowler C."/>
            <person name="Brownlee C."/>
            <person name="Cock J.M."/>
            <person name="Elias M."/>
            <person name="Gladyshev V.N."/>
            <person name="Groth M."/>
            <person name="Guda C."/>
            <person name="Hadaegh A."/>
            <person name="Iglesias-Rodriguez M.D."/>
            <person name="Jenkins J."/>
            <person name="Jones B.M."/>
            <person name="Lawson T."/>
            <person name="Leese F."/>
            <person name="Lindquist E."/>
            <person name="Lobanov A."/>
            <person name="Lomsadze A."/>
            <person name="Malik S.B."/>
            <person name="Marsh M.E."/>
            <person name="Mackinder L."/>
            <person name="Mock T."/>
            <person name="Mueller-Roeber B."/>
            <person name="Pagarete A."/>
            <person name="Parker M."/>
            <person name="Probert I."/>
            <person name="Quesneville H."/>
            <person name="Raines C."/>
            <person name="Rensing S.A."/>
            <person name="Riano-Pachon D.M."/>
            <person name="Richier S."/>
            <person name="Rokitta S."/>
            <person name="Shiraiwa Y."/>
            <person name="Soanes D.M."/>
            <person name="van der Giezen M."/>
            <person name="Wahlund T.M."/>
            <person name="Williams B."/>
            <person name="Wilson W."/>
            <person name="Wolfe G."/>
            <person name="Wurch L.L."/>
        </authorList>
    </citation>
    <scope>NUCLEOTIDE SEQUENCE</scope>
</reference>
<dbReference type="RefSeq" id="XP_005793302.1">
    <property type="nucleotide sequence ID" value="XM_005793245.1"/>
</dbReference>
<dbReference type="AlphaFoldDB" id="A0A0D3KYN8"/>
<evidence type="ECO:0000256" key="1">
    <source>
        <dbReference type="ARBA" id="ARBA00010871"/>
    </source>
</evidence>
<evidence type="ECO:0000313" key="6">
    <source>
        <dbReference type="Proteomes" id="UP000013827"/>
    </source>
</evidence>
<reference evidence="5" key="2">
    <citation type="submission" date="2024-10" db="UniProtKB">
        <authorList>
            <consortium name="EnsemblProtists"/>
        </authorList>
    </citation>
    <scope>IDENTIFICATION</scope>
</reference>
<dbReference type="PaxDb" id="2903-EOD40873"/>
<dbReference type="GO" id="GO:0005524">
    <property type="term" value="F:ATP binding"/>
    <property type="evidence" value="ECO:0007669"/>
    <property type="project" value="UniProtKB-UniRule"/>
</dbReference>
<dbReference type="Gene3D" id="3.30.470.20">
    <property type="entry name" value="ATP-grasp fold, B domain"/>
    <property type="match status" value="1"/>
</dbReference>
<keyword evidence="2" id="KW-0436">Ligase</keyword>
<proteinExistence type="inferred from homology"/>
<dbReference type="SUPFAM" id="SSF56059">
    <property type="entry name" value="Glutathione synthetase ATP-binding domain-like"/>
    <property type="match status" value="1"/>
</dbReference>
<dbReference type="InterPro" id="IPR011095">
    <property type="entry name" value="Dala_Dala_lig_C"/>
</dbReference>
<comment type="similarity">
    <text evidence="1">Belongs to the D-alanine--D-alanine ligase family.</text>
</comment>
<dbReference type="PROSITE" id="PS50975">
    <property type="entry name" value="ATP_GRASP"/>
    <property type="match status" value="1"/>
</dbReference>
<dbReference type="GO" id="GO:0008716">
    <property type="term" value="F:D-alanine-D-alanine ligase activity"/>
    <property type="evidence" value="ECO:0007669"/>
    <property type="project" value="InterPro"/>
</dbReference>
<evidence type="ECO:0000259" key="4">
    <source>
        <dbReference type="PROSITE" id="PS50975"/>
    </source>
</evidence>
<dbReference type="OMA" id="MFCIPGM"/>
<evidence type="ECO:0000256" key="2">
    <source>
        <dbReference type="ARBA" id="ARBA00022598"/>
    </source>
</evidence>
<dbReference type="PANTHER" id="PTHR23132:SF23">
    <property type="entry name" value="D-ALANINE--D-ALANINE LIGASE B"/>
    <property type="match status" value="1"/>
</dbReference>
<dbReference type="EnsemblProtists" id="EOD40873">
    <property type="protein sequence ID" value="EOD40873"/>
    <property type="gene ID" value="EMIHUDRAFT_428706"/>
</dbReference>
<keyword evidence="3" id="KW-0547">Nucleotide-binding</keyword>
<dbReference type="InterPro" id="IPR013815">
    <property type="entry name" value="ATP_grasp_subdomain_1"/>
</dbReference>
<dbReference type="GO" id="GO:0046872">
    <property type="term" value="F:metal ion binding"/>
    <property type="evidence" value="ECO:0007669"/>
    <property type="project" value="InterPro"/>
</dbReference>
<evidence type="ECO:0000313" key="5">
    <source>
        <dbReference type="EnsemblProtists" id="EOD40873"/>
    </source>
</evidence>
<dbReference type="Proteomes" id="UP000013827">
    <property type="component" value="Unassembled WGS sequence"/>
</dbReference>
<keyword evidence="3" id="KW-0067">ATP-binding</keyword>
<name>A0A0D3KYN8_EMIH1</name>
<dbReference type="GeneID" id="17286143"/>
<keyword evidence="6" id="KW-1185">Reference proteome</keyword>